<feature type="compositionally biased region" description="Polar residues" evidence="1">
    <location>
        <begin position="1"/>
        <end position="15"/>
    </location>
</feature>
<feature type="region of interest" description="Disordered" evidence="1">
    <location>
        <begin position="1"/>
        <end position="64"/>
    </location>
</feature>
<dbReference type="SUPFAM" id="SSF54695">
    <property type="entry name" value="POZ domain"/>
    <property type="match status" value="1"/>
</dbReference>
<reference evidence="3" key="1">
    <citation type="submission" date="2021-01" db="EMBL/GenBank/DDBJ databases">
        <authorList>
            <person name="Kaushik A."/>
        </authorList>
    </citation>
    <scope>NUCLEOTIDE SEQUENCE</scope>
    <source>
        <strain evidence="3">AG3-1AP</strain>
    </source>
</reference>
<accession>A0A8H3GXW7</accession>
<dbReference type="OrthoDB" id="3238373at2759"/>
<feature type="domain" description="BTB" evidence="2">
    <location>
        <begin position="80"/>
        <end position="145"/>
    </location>
</feature>
<dbReference type="CDD" id="cd18186">
    <property type="entry name" value="BTB_POZ_ZBTB_KLHL-like"/>
    <property type="match status" value="1"/>
</dbReference>
<organism evidence="3 4">
    <name type="scientific">Rhizoctonia solani</name>
    <dbReference type="NCBI Taxonomy" id="456999"/>
    <lineage>
        <taxon>Eukaryota</taxon>
        <taxon>Fungi</taxon>
        <taxon>Dikarya</taxon>
        <taxon>Basidiomycota</taxon>
        <taxon>Agaricomycotina</taxon>
        <taxon>Agaricomycetes</taxon>
        <taxon>Cantharellales</taxon>
        <taxon>Ceratobasidiaceae</taxon>
        <taxon>Rhizoctonia</taxon>
    </lineage>
</organism>
<name>A0A8H3GXW7_9AGAM</name>
<protein>
    <recommendedName>
        <fullName evidence="2">BTB domain-containing protein</fullName>
    </recommendedName>
</protein>
<evidence type="ECO:0000259" key="2">
    <source>
        <dbReference type="PROSITE" id="PS50097"/>
    </source>
</evidence>
<dbReference type="Pfam" id="PF00651">
    <property type="entry name" value="BTB"/>
    <property type="match status" value="1"/>
</dbReference>
<evidence type="ECO:0000256" key="1">
    <source>
        <dbReference type="SAM" id="MobiDB-lite"/>
    </source>
</evidence>
<dbReference type="InterPro" id="IPR011333">
    <property type="entry name" value="SKP1/BTB/POZ_sf"/>
</dbReference>
<dbReference type="SMART" id="SM00225">
    <property type="entry name" value="BTB"/>
    <property type="match status" value="1"/>
</dbReference>
<dbReference type="InterPro" id="IPR000210">
    <property type="entry name" value="BTB/POZ_dom"/>
</dbReference>
<comment type="caution">
    <text evidence="3">The sequence shown here is derived from an EMBL/GenBank/DDBJ whole genome shotgun (WGS) entry which is preliminary data.</text>
</comment>
<dbReference type="PROSITE" id="PS50097">
    <property type="entry name" value="BTB"/>
    <property type="match status" value="1"/>
</dbReference>
<sequence>MPKRSGSTSTASQRSETTRSHKRAKVDETEANSTPTPEEPEENHEETREKNHKSKLEKKPKKNGKKLTIIRDPKYYFEDGNLTLRVGRVLFKVHSSLLKAHSEHFLIKLNPSSQVDVPGGTSDEDAIIVPDTQPSQLRQLMKVIYCLPSNNVVFGDNDFLVGNFECYLNVALLSRKLDMQAMQQWAEKKLADLAHGSGKLLADQLNIFDDKARDSDNYIYLKDVPSAKGDPGSYNAFIFMEAIQYARAVSHHNLLHDMLSILEYYSALSEPDLTYFIAFFRIGDLRKTDSSLFGFFFILLLNGGNRVWVDKAFTQEERMALFSAQSFLTPLPESLKTSIFAPVFARPANANEFAAILSKNNNCKEDIFAQWLLAFPTDYYNGVNSREFLVSIEALTTLPFHRLKFITGVSRIKCSTCRQTIIKKLDQDIQEVFARLAGYYRVYD</sequence>
<dbReference type="Proteomes" id="UP000663831">
    <property type="component" value="Unassembled WGS sequence"/>
</dbReference>
<evidence type="ECO:0000313" key="4">
    <source>
        <dbReference type="Proteomes" id="UP000663831"/>
    </source>
</evidence>
<proteinExistence type="predicted"/>
<feature type="compositionally biased region" description="Basic residues" evidence="1">
    <location>
        <begin position="50"/>
        <end position="64"/>
    </location>
</feature>
<gene>
    <name evidence="3" type="ORF">RDB_LOCUS97116</name>
</gene>
<evidence type="ECO:0000313" key="3">
    <source>
        <dbReference type="EMBL" id="CAE6479196.1"/>
    </source>
</evidence>
<dbReference type="Gene3D" id="3.30.710.10">
    <property type="entry name" value="Potassium Channel Kv1.1, Chain A"/>
    <property type="match status" value="1"/>
</dbReference>
<dbReference type="AlphaFoldDB" id="A0A8H3GXW7"/>
<dbReference type="EMBL" id="CAJMWV010003271">
    <property type="protein sequence ID" value="CAE6479196.1"/>
    <property type="molecule type" value="Genomic_DNA"/>
</dbReference>